<dbReference type="RefSeq" id="WP_103125718.1">
    <property type="nucleotide sequence ID" value="NZ_DF978432.1"/>
</dbReference>
<proteinExistence type="predicted"/>
<feature type="transmembrane region" description="Helical" evidence="5">
    <location>
        <begin position="24"/>
        <end position="45"/>
    </location>
</feature>
<feature type="transmembrane region" description="Helical" evidence="5">
    <location>
        <begin position="51"/>
        <end position="73"/>
    </location>
</feature>
<evidence type="ECO:0000313" key="8">
    <source>
        <dbReference type="Proteomes" id="UP000236527"/>
    </source>
</evidence>
<evidence type="ECO:0000313" key="7">
    <source>
        <dbReference type="EMBL" id="GBE93775.1"/>
    </source>
</evidence>
<keyword evidence="8" id="KW-1185">Reference proteome</keyword>
<evidence type="ECO:0000256" key="3">
    <source>
        <dbReference type="ARBA" id="ARBA00022989"/>
    </source>
</evidence>
<dbReference type="Gene3D" id="1.20.1510.10">
    <property type="entry name" value="Cation efflux protein transmembrane domain"/>
    <property type="match status" value="1"/>
</dbReference>
<evidence type="ECO:0000256" key="4">
    <source>
        <dbReference type="ARBA" id="ARBA00023136"/>
    </source>
</evidence>
<dbReference type="Proteomes" id="UP000236527">
    <property type="component" value="Unassembled WGS sequence"/>
</dbReference>
<dbReference type="InterPro" id="IPR050681">
    <property type="entry name" value="CDF/SLC30A"/>
</dbReference>
<evidence type="ECO:0000256" key="1">
    <source>
        <dbReference type="ARBA" id="ARBA00004141"/>
    </source>
</evidence>
<dbReference type="InterPro" id="IPR058533">
    <property type="entry name" value="Cation_efflux_TM"/>
</dbReference>
<comment type="subcellular location">
    <subcellularLocation>
        <location evidence="1">Membrane</location>
        <topology evidence="1">Multi-pass membrane protein</topology>
    </subcellularLocation>
</comment>
<keyword evidence="4 5" id="KW-0472">Membrane</keyword>
<dbReference type="InterPro" id="IPR002524">
    <property type="entry name" value="Cation_efflux"/>
</dbReference>
<organism evidence="7 8">
    <name type="scientific">Nostoc cycadae WK-1</name>
    <dbReference type="NCBI Taxonomy" id="1861711"/>
    <lineage>
        <taxon>Bacteria</taxon>
        <taxon>Bacillati</taxon>
        <taxon>Cyanobacteriota</taxon>
        <taxon>Cyanophyceae</taxon>
        <taxon>Nostocales</taxon>
        <taxon>Nostocaceae</taxon>
        <taxon>Nostoc</taxon>
    </lineage>
</organism>
<protein>
    <recommendedName>
        <fullName evidence="6">Cation efflux protein transmembrane domain-containing protein</fullName>
    </recommendedName>
</protein>
<dbReference type="PANTHER" id="PTHR11562:SF17">
    <property type="entry name" value="RE54080P-RELATED"/>
    <property type="match status" value="1"/>
</dbReference>
<dbReference type="GO" id="GO:0005385">
    <property type="term" value="F:zinc ion transmembrane transporter activity"/>
    <property type="evidence" value="ECO:0007669"/>
    <property type="project" value="TreeGrafter"/>
</dbReference>
<dbReference type="PANTHER" id="PTHR11562">
    <property type="entry name" value="CATION EFFLUX PROTEIN/ ZINC TRANSPORTER"/>
    <property type="match status" value="1"/>
</dbReference>
<dbReference type="EMBL" id="BDGE01000060">
    <property type="protein sequence ID" value="GBE93775.1"/>
    <property type="molecule type" value="Genomic_DNA"/>
</dbReference>
<dbReference type="Pfam" id="PF01545">
    <property type="entry name" value="Cation_efflux"/>
    <property type="match status" value="1"/>
</dbReference>
<sequence>MSFTNPKLQHSHTKTVDDTQKLNLLWVIFGLRSSLFLIELGVGIGGGSLSLLAGSGHLFSDVVTLGLTVLVVWLTERQSSGETNFKYQQIEAWIGLLNGVSLVTLAGFIALEAVERLQNPQPISGLPMLIVATLSIVINGLSIQPLHKHSHHDLNLRGVFLHGIADAGSSIGVILAAGCVYFFNWLWADAVSSLLVALFLSISAISLIKDSLRQFQLTCKL</sequence>
<feature type="transmembrane region" description="Helical" evidence="5">
    <location>
        <begin position="190"/>
        <end position="208"/>
    </location>
</feature>
<dbReference type="AlphaFoldDB" id="A0A2H6LKM5"/>
<dbReference type="NCBIfam" id="TIGR01297">
    <property type="entry name" value="CDF"/>
    <property type="match status" value="1"/>
</dbReference>
<evidence type="ECO:0000259" key="6">
    <source>
        <dbReference type="Pfam" id="PF01545"/>
    </source>
</evidence>
<keyword evidence="2 5" id="KW-0812">Transmembrane</keyword>
<dbReference type="SUPFAM" id="SSF161111">
    <property type="entry name" value="Cation efflux protein transmembrane domain-like"/>
    <property type="match status" value="1"/>
</dbReference>
<feature type="transmembrane region" description="Helical" evidence="5">
    <location>
        <begin position="164"/>
        <end position="184"/>
    </location>
</feature>
<evidence type="ECO:0000256" key="2">
    <source>
        <dbReference type="ARBA" id="ARBA00022692"/>
    </source>
</evidence>
<dbReference type="GO" id="GO:0005886">
    <property type="term" value="C:plasma membrane"/>
    <property type="evidence" value="ECO:0007669"/>
    <property type="project" value="TreeGrafter"/>
</dbReference>
<accession>A0A2H6LKM5</accession>
<dbReference type="InterPro" id="IPR027469">
    <property type="entry name" value="Cation_efflux_TMD_sf"/>
</dbReference>
<reference evidence="8" key="1">
    <citation type="journal article" date="2018" name="Genome Announc.">
        <title>Draft Genome Sequence of the Nitrogen-Fixing and Hormogonia-Inducing Cyanobacterium Nostoc cycadae Strain WK-1, Isolated from the Coralloid Roots of Cycas revoluta.</title>
        <authorList>
            <person name="Kanesaki Y."/>
            <person name="Hirose M."/>
            <person name="Hirose Y."/>
            <person name="Fujisawa T."/>
            <person name="Nakamura Y."/>
            <person name="Watanabe S."/>
            <person name="Matsunaga S."/>
            <person name="Uchida H."/>
            <person name="Murakami A."/>
        </authorList>
    </citation>
    <scope>NUCLEOTIDE SEQUENCE [LARGE SCALE GENOMIC DNA]</scope>
    <source>
        <strain evidence="8">WK-1</strain>
    </source>
</reference>
<gene>
    <name evidence="7" type="ORF">NCWK1_3540</name>
</gene>
<keyword evidence="3 5" id="KW-1133">Transmembrane helix</keyword>
<evidence type="ECO:0000256" key="5">
    <source>
        <dbReference type="SAM" id="Phobius"/>
    </source>
</evidence>
<feature type="transmembrane region" description="Helical" evidence="5">
    <location>
        <begin position="123"/>
        <end position="143"/>
    </location>
</feature>
<feature type="transmembrane region" description="Helical" evidence="5">
    <location>
        <begin position="93"/>
        <end position="111"/>
    </location>
</feature>
<comment type="caution">
    <text evidence="7">The sequence shown here is derived from an EMBL/GenBank/DDBJ whole genome shotgun (WGS) entry which is preliminary data.</text>
</comment>
<name>A0A2H6LKM5_9NOSO</name>
<feature type="domain" description="Cation efflux protein transmembrane" evidence="6">
    <location>
        <begin position="25"/>
        <end position="213"/>
    </location>
</feature>